<gene>
    <name evidence="2" type="ORF">NDI79_21020</name>
</gene>
<evidence type="ECO:0000256" key="1">
    <source>
        <dbReference type="SAM" id="Phobius"/>
    </source>
</evidence>
<keyword evidence="1" id="KW-0472">Membrane</keyword>
<protein>
    <submittedName>
        <fullName evidence="2">DUF6338 family protein</fullName>
    </submittedName>
</protein>
<name>A0ABU2G779_9EURY</name>
<reference evidence="2 3" key="1">
    <citation type="submission" date="2022-06" db="EMBL/GenBank/DDBJ databases">
        <title>Halogeometricum sp. a new haloarchaeum isolate from saline soil.</title>
        <authorList>
            <person name="Strakova D."/>
            <person name="Galisteo C."/>
            <person name="Sanchez-Porro C."/>
            <person name="Ventosa A."/>
        </authorList>
    </citation>
    <scope>NUCLEOTIDE SEQUENCE [LARGE SCALE GENOMIC DNA]</scope>
    <source>
        <strain evidence="3">S3BR25-2</strain>
    </source>
</reference>
<dbReference type="RefSeq" id="WP_310930662.1">
    <property type="nucleotide sequence ID" value="NZ_JAMQOQ010000007.1"/>
</dbReference>
<proteinExistence type="predicted"/>
<feature type="transmembrane region" description="Helical" evidence="1">
    <location>
        <begin position="85"/>
        <end position="105"/>
    </location>
</feature>
<feature type="transmembrane region" description="Helical" evidence="1">
    <location>
        <begin position="38"/>
        <end position="59"/>
    </location>
</feature>
<dbReference type="InterPro" id="IPR045919">
    <property type="entry name" value="DUF6338"/>
</dbReference>
<sequence length="215" mass="24525">MAVSSGTAVFYTVLIAPGFIAVMIGISLSAMEQSLSQFVLLIWSLVTSLFIDIAFLWSYQVIYGPITSLNELTGILFNPSLKLDYLLIVFLTSVAVGGLYALGFLTDVPGRFRKTLQRNSYVTYNPRQPWENFMRDAKNIRIKTQDDQLYAGDVSEWSRAGRRREVRIENPHRYQPKISDYESVGRDDMLFLGGDIDRVLMREKDEMVQKGEDDE</sequence>
<keyword evidence="1" id="KW-0812">Transmembrane</keyword>
<feature type="transmembrane region" description="Helical" evidence="1">
    <location>
        <begin position="6"/>
        <end position="26"/>
    </location>
</feature>
<organism evidence="2 3">
    <name type="scientific">Halogeometricum luteum</name>
    <dbReference type="NCBI Taxonomy" id="2950537"/>
    <lineage>
        <taxon>Archaea</taxon>
        <taxon>Methanobacteriati</taxon>
        <taxon>Methanobacteriota</taxon>
        <taxon>Stenosarchaea group</taxon>
        <taxon>Halobacteria</taxon>
        <taxon>Halobacteriales</taxon>
        <taxon>Haloferacaceae</taxon>
        <taxon>Halogeometricum</taxon>
    </lineage>
</organism>
<dbReference type="Pfam" id="PF19865">
    <property type="entry name" value="DUF6338"/>
    <property type="match status" value="1"/>
</dbReference>
<keyword evidence="1" id="KW-1133">Transmembrane helix</keyword>
<evidence type="ECO:0000313" key="2">
    <source>
        <dbReference type="EMBL" id="MDS0296655.1"/>
    </source>
</evidence>
<evidence type="ECO:0000313" key="3">
    <source>
        <dbReference type="Proteomes" id="UP001254813"/>
    </source>
</evidence>
<dbReference type="Proteomes" id="UP001254813">
    <property type="component" value="Unassembled WGS sequence"/>
</dbReference>
<accession>A0ABU2G779</accession>
<keyword evidence="3" id="KW-1185">Reference proteome</keyword>
<dbReference type="EMBL" id="JAMQOQ010000007">
    <property type="protein sequence ID" value="MDS0296655.1"/>
    <property type="molecule type" value="Genomic_DNA"/>
</dbReference>
<comment type="caution">
    <text evidence="2">The sequence shown here is derived from an EMBL/GenBank/DDBJ whole genome shotgun (WGS) entry which is preliminary data.</text>
</comment>